<evidence type="ECO:0000256" key="1">
    <source>
        <dbReference type="ARBA" id="ARBA00009477"/>
    </source>
</evidence>
<comment type="similarity">
    <text evidence="1">Belongs to the membrane fusion protein (MFP) (TC 8.A.1) family.</text>
</comment>
<feature type="chain" id="PRO_5002159603" evidence="3">
    <location>
        <begin position="23"/>
        <end position="390"/>
    </location>
</feature>
<accession>A0A0C2DBU0</accession>
<dbReference type="SUPFAM" id="SSF111369">
    <property type="entry name" value="HlyD-like secretion proteins"/>
    <property type="match status" value="1"/>
</dbReference>
<organism evidence="5 6">
    <name type="scientific">Enhygromyxa salina</name>
    <dbReference type="NCBI Taxonomy" id="215803"/>
    <lineage>
        <taxon>Bacteria</taxon>
        <taxon>Pseudomonadati</taxon>
        <taxon>Myxococcota</taxon>
        <taxon>Polyangia</taxon>
        <taxon>Nannocystales</taxon>
        <taxon>Nannocystaceae</taxon>
        <taxon>Enhygromyxa</taxon>
    </lineage>
</organism>
<dbReference type="Gene3D" id="1.10.287.470">
    <property type="entry name" value="Helix hairpin bin"/>
    <property type="match status" value="1"/>
</dbReference>
<dbReference type="PANTHER" id="PTHR30469">
    <property type="entry name" value="MULTIDRUG RESISTANCE PROTEIN MDTA"/>
    <property type="match status" value="1"/>
</dbReference>
<proteinExistence type="inferred from homology"/>
<dbReference type="InterPro" id="IPR006143">
    <property type="entry name" value="RND_pump_MFP"/>
</dbReference>
<reference evidence="5 6" key="1">
    <citation type="submission" date="2014-12" db="EMBL/GenBank/DDBJ databases">
        <title>Genome assembly of Enhygromyxa salina DSM 15201.</title>
        <authorList>
            <person name="Sharma G."/>
            <person name="Subramanian S."/>
        </authorList>
    </citation>
    <scope>NUCLEOTIDE SEQUENCE [LARGE SCALE GENOMIC DNA]</scope>
    <source>
        <strain evidence="5 6">DSM 15201</strain>
    </source>
</reference>
<dbReference type="Gene3D" id="2.40.50.100">
    <property type="match status" value="1"/>
</dbReference>
<dbReference type="Gene3D" id="2.40.420.20">
    <property type="match status" value="1"/>
</dbReference>
<evidence type="ECO:0000313" key="6">
    <source>
        <dbReference type="Proteomes" id="UP000031599"/>
    </source>
</evidence>
<evidence type="ECO:0000256" key="2">
    <source>
        <dbReference type="SAM" id="Coils"/>
    </source>
</evidence>
<evidence type="ECO:0000259" key="4">
    <source>
        <dbReference type="Pfam" id="PF25917"/>
    </source>
</evidence>
<keyword evidence="2" id="KW-0175">Coiled coil</keyword>
<dbReference type="Pfam" id="PF25917">
    <property type="entry name" value="BSH_RND"/>
    <property type="match status" value="1"/>
</dbReference>
<feature type="domain" description="Multidrug resistance protein MdtA-like barrel-sandwich hybrid" evidence="4">
    <location>
        <begin position="73"/>
        <end position="201"/>
    </location>
</feature>
<protein>
    <submittedName>
        <fullName evidence="5">Putative RND efflux membrane fusion protein</fullName>
    </submittedName>
</protein>
<feature type="coiled-coil region" evidence="2">
    <location>
        <begin position="105"/>
        <end position="176"/>
    </location>
</feature>
<dbReference type="PANTHER" id="PTHR30469:SF15">
    <property type="entry name" value="HLYD FAMILY OF SECRETION PROTEINS"/>
    <property type="match status" value="1"/>
</dbReference>
<feature type="signal peptide" evidence="3">
    <location>
        <begin position="1"/>
        <end position="22"/>
    </location>
</feature>
<keyword evidence="3" id="KW-0732">Signal</keyword>
<dbReference type="Proteomes" id="UP000031599">
    <property type="component" value="Unassembled WGS sequence"/>
</dbReference>
<dbReference type="InterPro" id="IPR058625">
    <property type="entry name" value="MdtA-like_BSH"/>
</dbReference>
<dbReference type="AlphaFoldDB" id="A0A0C2DBU0"/>
<gene>
    <name evidence="5" type="ORF">DB30_06526</name>
</gene>
<dbReference type="GO" id="GO:1990281">
    <property type="term" value="C:efflux pump complex"/>
    <property type="evidence" value="ECO:0007669"/>
    <property type="project" value="TreeGrafter"/>
</dbReference>
<dbReference type="PROSITE" id="PS51257">
    <property type="entry name" value="PROKAR_LIPOPROTEIN"/>
    <property type="match status" value="1"/>
</dbReference>
<comment type="caution">
    <text evidence="5">The sequence shown here is derived from an EMBL/GenBank/DDBJ whole genome shotgun (WGS) entry which is preliminary data.</text>
</comment>
<sequence length="390" mass="40516">MPSLRIALTATLILLAMTSAVGCGVDETPATQQEQPPAPVEVASARSGQLVDEWVFIGEVRSLRSAQLALGAGGEIVMIEVREGDRVEAGALLVEIDKRQASAQLSAAVSSRRESERELDQARREADRATALGDEIVPSEEIERQGARADTLEARKRRLAAEIRAAQAQLSDYKLAAPFAGVVSARYADLGQWLNAGETVLELVATDDLEILVDVRPELASHLQVGTDVVLRPAGGLLGVGTHGPATGAAEVLAVVPSLDRGTRTLKVRLRPSEARAWLLPGAPVDVGFAVQHQTGEPGPAADAVIVPRDALVLGAIDTRVVVVVEGSTRSVSVEILASTADEALVLGEGLAAGAVVVTRGNERLRPGQAVRAINADGGDAGAADEGPAS</sequence>
<dbReference type="Gene3D" id="2.40.30.170">
    <property type="match status" value="1"/>
</dbReference>
<name>A0A0C2DBU0_9BACT</name>
<evidence type="ECO:0000313" key="5">
    <source>
        <dbReference type="EMBL" id="KIG18915.1"/>
    </source>
</evidence>
<dbReference type="EMBL" id="JMCC02000007">
    <property type="protein sequence ID" value="KIG18915.1"/>
    <property type="molecule type" value="Genomic_DNA"/>
</dbReference>
<dbReference type="NCBIfam" id="TIGR01730">
    <property type="entry name" value="RND_mfp"/>
    <property type="match status" value="1"/>
</dbReference>
<evidence type="ECO:0000256" key="3">
    <source>
        <dbReference type="SAM" id="SignalP"/>
    </source>
</evidence>
<dbReference type="GO" id="GO:0015562">
    <property type="term" value="F:efflux transmembrane transporter activity"/>
    <property type="evidence" value="ECO:0007669"/>
    <property type="project" value="TreeGrafter"/>
</dbReference>